<keyword evidence="4" id="KW-0175">Coiled coil</keyword>
<evidence type="ECO:0000313" key="7">
    <source>
        <dbReference type="Proteomes" id="UP000242791"/>
    </source>
</evidence>
<keyword evidence="7" id="KW-1185">Reference proteome</keyword>
<protein>
    <recommendedName>
        <fullName evidence="8">RING-type domain-containing protein</fullName>
    </recommendedName>
</protein>
<dbReference type="EMBL" id="LGTZ01001962">
    <property type="protein sequence ID" value="OJD20280.1"/>
    <property type="molecule type" value="Genomic_DNA"/>
</dbReference>
<dbReference type="AlphaFoldDB" id="A0A1J9PV67"/>
<dbReference type="Proteomes" id="UP000242791">
    <property type="component" value="Unassembled WGS sequence"/>
</dbReference>
<feature type="region of interest" description="Disordered" evidence="5">
    <location>
        <begin position="129"/>
        <end position="150"/>
    </location>
</feature>
<feature type="region of interest" description="Disordered" evidence="5">
    <location>
        <begin position="338"/>
        <end position="358"/>
    </location>
</feature>
<evidence type="ECO:0000256" key="5">
    <source>
        <dbReference type="SAM" id="MobiDB-lite"/>
    </source>
</evidence>
<dbReference type="InterPro" id="IPR013083">
    <property type="entry name" value="Znf_RING/FYVE/PHD"/>
</dbReference>
<proteinExistence type="predicted"/>
<feature type="region of interest" description="Disordered" evidence="5">
    <location>
        <begin position="268"/>
        <end position="291"/>
    </location>
</feature>
<dbReference type="PROSITE" id="PS00518">
    <property type="entry name" value="ZF_RING_1"/>
    <property type="match status" value="1"/>
</dbReference>
<reference evidence="6 7" key="1">
    <citation type="submission" date="2015-08" db="EMBL/GenBank/DDBJ databases">
        <title>Emmonsia species relationships and genome sequence.</title>
        <authorList>
            <person name="Cuomo C.A."/>
            <person name="Schwartz I.S."/>
            <person name="Kenyon C."/>
            <person name="De Hoog G.S."/>
            <person name="Govender N.P."/>
            <person name="Botha A."/>
            <person name="Moreno L."/>
            <person name="De Vries M."/>
            <person name="Munoz J.F."/>
            <person name="Stielow J.B."/>
        </authorList>
    </citation>
    <scope>NUCLEOTIDE SEQUENCE [LARGE SCALE GENOMIC DNA]</scope>
    <source>
        <strain evidence="6 7">EI222</strain>
    </source>
</reference>
<accession>A0A1J9PV67</accession>
<dbReference type="InterPro" id="IPR017907">
    <property type="entry name" value="Znf_RING_CS"/>
</dbReference>
<feature type="compositionally biased region" description="Basic and acidic residues" evidence="5">
    <location>
        <begin position="280"/>
        <end position="291"/>
    </location>
</feature>
<gene>
    <name evidence="6" type="ORF">ACJ73_08388</name>
</gene>
<dbReference type="InterPro" id="IPR001005">
    <property type="entry name" value="SANT/Myb"/>
</dbReference>
<dbReference type="OrthoDB" id="4206122at2759"/>
<keyword evidence="2" id="KW-0863">Zinc-finger</keyword>
<dbReference type="CDD" id="cd00167">
    <property type="entry name" value="SANT"/>
    <property type="match status" value="1"/>
</dbReference>
<evidence type="ECO:0000256" key="2">
    <source>
        <dbReference type="ARBA" id="ARBA00022771"/>
    </source>
</evidence>
<evidence type="ECO:0000313" key="6">
    <source>
        <dbReference type="EMBL" id="OJD20280.1"/>
    </source>
</evidence>
<organism evidence="6 7">
    <name type="scientific">Blastomyces percursus</name>
    <dbReference type="NCBI Taxonomy" id="1658174"/>
    <lineage>
        <taxon>Eukaryota</taxon>
        <taxon>Fungi</taxon>
        <taxon>Dikarya</taxon>
        <taxon>Ascomycota</taxon>
        <taxon>Pezizomycotina</taxon>
        <taxon>Eurotiomycetes</taxon>
        <taxon>Eurotiomycetidae</taxon>
        <taxon>Onygenales</taxon>
        <taxon>Ajellomycetaceae</taxon>
        <taxon>Blastomyces</taxon>
    </lineage>
</organism>
<evidence type="ECO:0000256" key="3">
    <source>
        <dbReference type="ARBA" id="ARBA00022833"/>
    </source>
</evidence>
<feature type="compositionally biased region" description="Low complexity" evidence="5">
    <location>
        <begin position="58"/>
        <end position="69"/>
    </location>
</feature>
<evidence type="ECO:0000256" key="4">
    <source>
        <dbReference type="SAM" id="Coils"/>
    </source>
</evidence>
<dbReference type="GO" id="GO:0008270">
    <property type="term" value="F:zinc ion binding"/>
    <property type="evidence" value="ECO:0007669"/>
    <property type="project" value="UniProtKB-KW"/>
</dbReference>
<feature type="compositionally biased region" description="Low complexity" evidence="5">
    <location>
        <begin position="348"/>
        <end position="358"/>
    </location>
</feature>
<feature type="region of interest" description="Disordered" evidence="5">
    <location>
        <begin position="24"/>
        <end position="70"/>
    </location>
</feature>
<feature type="region of interest" description="Disordered" evidence="5">
    <location>
        <begin position="188"/>
        <end position="214"/>
    </location>
</feature>
<comment type="caution">
    <text evidence="6">The sequence shown here is derived from an EMBL/GenBank/DDBJ whole genome shotgun (WGS) entry which is preliminary data.</text>
</comment>
<name>A0A1J9PV67_9EURO</name>
<dbReference type="SUPFAM" id="SSF57850">
    <property type="entry name" value="RING/U-box"/>
    <property type="match status" value="1"/>
</dbReference>
<evidence type="ECO:0008006" key="8">
    <source>
        <dbReference type="Google" id="ProtNLM"/>
    </source>
</evidence>
<dbReference type="Gene3D" id="3.30.40.10">
    <property type="entry name" value="Zinc/RING finger domain, C3HC4 (zinc finger)"/>
    <property type="match status" value="1"/>
</dbReference>
<keyword evidence="3" id="KW-0862">Zinc</keyword>
<keyword evidence="1" id="KW-0479">Metal-binding</keyword>
<sequence length="648" mass="72699">MSLPPPSSENLRHGVSSLCDLAHHTLNSHPTPARDVQDNISDTPTELPPLGRGAIGADSSSPSIVSSDGSSEDFFRLPDLQNNIPIDPAILADDAPWDISDLHQPVQQGDDLANPKAIYRYPVPPLSMSCDNPNHHRGSGERPDGWSRNSQAVDDTHVLDHPQIHPARCGTDLDVPCSYSTSDDFLSDEQFRRRKRGPQQPEEPAAKRLHVASASSMEGSSTALRSHFLSLPLDERLQFLSWLFEGALASCMYDSTPAIWVGDESVRSAGRSAPHKVGKSQRERGEGRKGHRDKLWRWLPEDDARLLSMMEERRPWPEIESCFPERTESALRQRVSTLRKQERGIRTAEPAGVPAASASPGRLATVYNRRSRATCPPHCHAFPFSTVRSPQPRPNDTCPLAPPPCNPRRAPRDGPPFPGVYIGLPPPLDPSFFQFLSHFPSYTAARLKPAERPLLELFRPHFRGTTILQSWRQLIVPATGPRSTIIISSDAEMDEHQPPARKLRRKRPRIDYSYPVCEALFDDPAPSEMRQPPKKRKIPNLDTVLVRLFLETANQGIHNIFEAEHAKREALEEEVQHLRAEITRKNGLVDRLETEVRELKHQCQCQICYTIPSGWRTLMCGHRYCPECLPPLAQPAECVVRTFISVTI</sequence>
<feature type="coiled-coil region" evidence="4">
    <location>
        <begin position="561"/>
        <end position="602"/>
    </location>
</feature>
<dbReference type="STRING" id="1658174.A0A1J9PV67"/>
<evidence type="ECO:0000256" key="1">
    <source>
        <dbReference type="ARBA" id="ARBA00022723"/>
    </source>
</evidence>
<dbReference type="VEuPathDB" id="FungiDB:ACJ73_08388"/>